<dbReference type="PANTHER" id="PTHR43194:SF5">
    <property type="entry name" value="PIMELOYL-[ACYL-CARRIER PROTEIN] METHYL ESTER ESTERASE"/>
    <property type="match status" value="1"/>
</dbReference>
<dbReference type="InterPro" id="IPR050228">
    <property type="entry name" value="Carboxylesterase_BioH"/>
</dbReference>
<dbReference type="SUPFAM" id="SSF53474">
    <property type="entry name" value="alpha/beta-Hydrolases"/>
    <property type="match status" value="1"/>
</dbReference>
<evidence type="ECO:0000259" key="1">
    <source>
        <dbReference type="Pfam" id="PF12697"/>
    </source>
</evidence>
<keyword evidence="3" id="KW-1185">Reference proteome</keyword>
<comment type="caution">
    <text evidence="2">The sequence shown here is derived from an EMBL/GenBank/DDBJ whole genome shotgun (WGS) entry which is preliminary data.</text>
</comment>
<name>A0A8J7GFG7_9ACTN</name>
<accession>A0A8J7GFG7</accession>
<organism evidence="2 3">
    <name type="scientific">Longispora fulva</name>
    <dbReference type="NCBI Taxonomy" id="619741"/>
    <lineage>
        <taxon>Bacteria</taxon>
        <taxon>Bacillati</taxon>
        <taxon>Actinomycetota</taxon>
        <taxon>Actinomycetes</taxon>
        <taxon>Micromonosporales</taxon>
        <taxon>Micromonosporaceae</taxon>
        <taxon>Longispora</taxon>
    </lineage>
</organism>
<dbReference type="EMBL" id="JADOUF010000001">
    <property type="protein sequence ID" value="MBG6136796.1"/>
    <property type="molecule type" value="Genomic_DNA"/>
</dbReference>
<dbReference type="PANTHER" id="PTHR43194">
    <property type="entry name" value="HYDROLASE ALPHA/BETA FOLD FAMILY"/>
    <property type="match status" value="1"/>
</dbReference>
<dbReference type="Proteomes" id="UP000622552">
    <property type="component" value="Unassembled WGS sequence"/>
</dbReference>
<feature type="domain" description="AB hydrolase-1" evidence="1">
    <location>
        <begin position="22"/>
        <end position="256"/>
    </location>
</feature>
<dbReference type="Pfam" id="PF12697">
    <property type="entry name" value="Abhydrolase_6"/>
    <property type="match status" value="1"/>
</dbReference>
<dbReference type="RefSeq" id="WP_197003726.1">
    <property type="nucleotide sequence ID" value="NZ_BONS01000016.1"/>
</dbReference>
<sequence>MPRVRVNGVSLDHVIEGSGPTVVLVHGSWADRYTWVPVTSLFVGHCRVASYDRRGHSRSERPPGQGSVHEDVADLAALVETLDLAPVFVCGNSFGGLVALRLAHTRPDLVRGVAAHEPPGTGLLAGPDLADATARMSPVRALLEAGEDAAAAELFVEMVALGPGGWALLPPRVRETFVHNAPTHLDELRDPDAFGLDLDALASYTGPVLLSHSDDSPPMFAPILDRIAAALPQSVRHVYAGAGHVPHVTRPEEYARVTLPWVLGSYGRGTA</sequence>
<protein>
    <submittedName>
        <fullName evidence="2">Pimeloyl-ACP methyl ester carboxylesterase</fullName>
    </submittedName>
</protein>
<evidence type="ECO:0000313" key="2">
    <source>
        <dbReference type="EMBL" id="MBG6136796.1"/>
    </source>
</evidence>
<dbReference type="InterPro" id="IPR029058">
    <property type="entry name" value="AB_hydrolase_fold"/>
</dbReference>
<proteinExistence type="predicted"/>
<dbReference type="InterPro" id="IPR000073">
    <property type="entry name" value="AB_hydrolase_1"/>
</dbReference>
<reference evidence="2" key="1">
    <citation type="submission" date="2020-11" db="EMBL/GenBank/DDBJ databases">
        <title>Sequencing the genomes of 1000 actinobacteria strains.</title>
        <authorList>
            <person name="Klenk H.-P."/>
        </authorList>
    </citation>
    <scope>NUCLEOTIDE SEQUENCE</scope>
    <source>
        <strain evidence="2">DSM 45356</strain>
    </source>
</reference>
<evidence type="ECO:0000313" key="3">
    <source>
        <dbReference type="Proteomes" id="UP000622552"/>
    </source>
</evidence>
<dbReference type="Gene3D" id="3.40.50.1820">
    <property type="entry name" value="alpha/beta hydrolase"/>
    <property type="match status" value="1"/>
</dbReference>
<gene>
    <name evidence="2" type="ORF">IW245_002990</name>
</gene>
<dbReference type="AlphaFoldDB" id="A0A8J7GFG7"/>
<dbReference type="GO" id="GO:0003824">
    <property type="term" value="F:catalytic activity"/>
    <property type="evidence" value="ECO:0007669"/>
    <property type="project" value="UniProtKB-ARBA"/>
</dbReference>